<evidence type="ECO:0000313" key="4">
    <source>
        <dbReference type="Proteomes" id="UP000694620"/>
    </source>
</evidence>
<evidence type="ECO:0000313" key="3">
    <source>
        <dbReference type="Ensembl" id="ENSECRP00000028490.1"/>
    </source>
</evidence>
<dbReference type="SMART" id="SM00406">
    <property type="entry name" value="IGv"/>
    <property type="match status" value="1"/>
</dbReference>
<dbReference type="GeneTree" id="ENSGT00980000202170"/>
<dbReference type="SUPFAM" id="SSF48726">
    <property type="entry name" value="Immunoglobulin"/>
    <property type="match status" value="1"/>
</dbReference>
<feature type="domain" description="Ig-like" evidence="2">
    <location>
        <begin position="20"/>
        <end position="98"/>
    </location>
</feature>
<dbReference type="AlphaFoldDB" id="A0A8C4TAG2"/>
<dbReference type="Pfam" id="PF07686">
    <property type="entry name" value="V-set"/>
    <property type="match status" value="1"/>
</dbReference>
<name>A0A8C4TAG2_ERPCA</name>
<reference evidence="3" key="1">
    <citation type="submission" date="2025-08" db="UniProtKB">
        <authorList>
            <consortium name="Ensembl"/>
        </authorList>
    </citation>
    <scope>IDENTIFICATION</scope>
</reference>
<feature type="signal peptide" evidence="1">
    <location>
        <begin position="1"/>
        <end position="16"/>
    </location>
</feature>
<proteinExistence type="predicted"/>
<keyword evidence="1" id="KW-0732">Signal</keyword>
<keyword evidence="4" id="KW-1185">Reference proteome</keyword>
<evidence type="ECO:0000259" key="2">
    <source>
        <dbReference type="PROSITE" id="PS50835"/>
    </source>
</evidence>
<dbReference type="InterPro" id="IPR007110">
    <property type="entry name" value="Ig-like_dom"/>
</dbReference>
<organism evidence="3 4">
    <name type="scientific">Erpetoichthys calabaricus</name>
    <name type="common">Rope fish</name>
    <name type="synonym">Calamoichthys calabaricus</name>
    <dbReference type="NCBI Taxonomy" id="27687"/>
    <lineage>
        <taxon>Eukaryota</taxon>
        <taxon>Metazoa</taxon>
        <taxon>Chordata</taxon>
        <taxon>Craniata</taxon>
        <taxon>Vertebrata</taxon>
        <taxon>Euteleostomi</taxon>
        <taxon>Actinopterygii</taxon>
        <taxon>Polypteriformes</taxon>
        <taxon>Polypteridae</taxon>
        <taxon>Erpetoichthys</taxon>
    </lineage>
</organism>
<evidence type="ECO:0000256" key="1">
    <source>
        <dbReference type="SAM" id="SignalP"/>
    </source>
</evidence>
<dbReference type="InterPro" id="IPR036179">
    <property type="entry name" value="Ig-like_dom_sf"/>
</dbReference>
<feature type="chain" id="PRO_5034071368" description="Ig-like domain-containing protein" evidence="1">
    <location>
        <begin position="17"/>
        <end position="169"/>
    </location>
</feature>
<dbReference type="Proteomes" id="UP000694620">
    <property type="component" value="Unassembled WGS sequence"/>
</dbReference>
<dbReference type="Ensembl" id="ENSECRT00000029093.1">
    <property type="protein sequence ID" value="ENSECRP00000028490.1"/>
    <property type="gene ID" value="ENSECRG00000019289.1"/>
</dbReference>
<sequence length="169" mass="19184">MCLLSLCLHAWSSVVTSPPGDTVSLNCLYSTNSSSDNLSMFWYRQLSGRPPEPILQSFSPDGTFSYSYLRAGEHFTLEKNHTLVIRNVTRDDIATYYCSKLETDVCRFGDGIELRVDGESVSIFYVSQSVSLFRYFIPLMSYSLTHYSGIFFHASVNNIRDDYVGIHII</sequence>
<dbReference type="InterPro" id="IPR013783">
    <property type="entry name" value="Ig-like_fold"/>
</dbReference>
<protein>
    <recommendedName>
        <fullName evidence="2">Ig-like domain-containing protein</fullName>
    </recommendedName>
</protein>
<accession>A0A8C4TAG2</accession>
<dbReference type="Gene3D" id="2.60.40.10">
    <property type="entry name" value="Immunoglobulins"/>
    <property type="match status" value="1"/>
</dbReference>
<reference evidence="3" key="2">
    <citation type="submission" date="2025-09" db="UniProtKB">
        <authorList>
            <consortium name="Ensembl"/>
        </authorList>
    </citation>
    <scope>IDENTIFICATION</scope>
</reference>
<dbReference type="InterPro" id="IPR003599">
    <property type="entry name" value="Ig_sub"/>
</dbReference>
<dbReference type="InterPro" id="IPR013106">
    <property type="entry name" value="Ig_V-set"/>
</dbReference>
<dbReference type="SMART" id="SM00409">
    <property type="entry name" value="IG"/>
    <property type="match status" value="1"/>
</dbReference>
<dbReference type="PROSITE" id="PS50835">
    <property type="entry name" value="IG_LIKE"/>
    <property type="match status" value="1"/>
</dbReference>